<name>A0ABQ4R3A1_9HYPH</name>
<feature type="domain" description="HTH marR-type" evidence="1">
    <location>
        <begin position="21"/>
        <end position="154"/>
    </location>
</feature>
<dbReference type="Proteomes" id="UP001055167">
    <property type="component" value="Unassembled WGS sequence"/>
</dbReference>
<dbReference type="Gene3D" id="1.10.10.10">
    <property type="entry name" value="Winged helix-like DNA-binding domain superfamily/Winged helix DNA-binding domain"/>
    <property type="match status" value="1"/>
</dbReference>
<dbReference type="PANTHER" id="PTHR33164">
    <property type="entry name" value="TRANSCRIPTIONAL REGULATOR, MARR FAMILY"/>
    <property type="match status" value="1"/>
</dbReference>
<gene>
    <name evidence="2" type="primary">mexR</name>
    <name evidence="2" type="ORF">OPKNFCMD_4855</name>
</gene>
<dbReference type="SUPFAM" id="SSF46785">
    <property type="entry name" value="Winged helix' DNA-binding domain"/>
    <property type="match status" value="1"/>
</dbReference>
<dbReference type="InterPro" id="IPR000835">
    <property type="entry name" value="HTH_MarR-typ"/>
</dbReference>
<comment type="caution">
    <text evidence="2">The sequence shown here is derived from an EMBL/GenBank/DDBJ whole genome shotgun (WGS) entry which is preliminary data.</text>
</comment>
<dbReference type="PANTHER" id="PTHR33164:SF95">
    <property type="entry name" value="TRANSCRIPTIONAL REGULATOR"/>
    <property type="match status" value="1"/>
</dbReference>
<dbReference type="Pfam" id="PF12802">
    <property type="entry name" value="MarR_2"/>
    <property type="match status" value="1"/>
</dbReference>
<evidence type="ECO:0000313" key="3">
    <source>
        <dbReference type="Proteomes" id="UP001055167"/>
    </source>
</evidence>
<sequence>MHLKRTSSARTPGSPAGLALATFLPYRLSVVTAVVSDGLARLYGARFGIGIPEWRVLATVGEFGAITAKAVGRHAEMGKVKVSRAAAALEARGYIRRRPNAEDLREAFLTLTPEGERVYAEIVPLALDYAERLTADLGPAERAALDGLIAALLRRARAMTAPP</sequence>
<reference evidence="2" key="2">
    <citation type="submission" date="2021-08" db="EMBL/GenBank/DDBJ databases">
        <authorList>
            <person name="Tani A."/>
            <person name="Ola A."/>
            <person name="Ogura Y."/>
            <person name="Katsura K."/>
            <person name="Hayashi T."/>
        </authorList>
    </citation>
    <scope>NUCLEOTIDE SEQUENCE</scope>
    <source>
        <strain evidence="2">KCTC 52305</strain>
    </source>
</reference>
<dbReference type="PRINTS" id="PR00598">
    <property type="entry name" value="HTHMARR"/>
</dbReference>
<dbReference type="InterPro" id="IPR036388">
    <property type="entry name" value="WH-like_DNA-bd_sf"/>
</dbReference>
<dbReference type="PROSITE" id="PS50995">
    <property type="entry name" value="HTH_MARR_2"/>
    <property type="match status" value="1"/>
</dbReference>
<evidence type="ECO:0000313" key="2">
    <source>
        <dbReference type="EMBL" id="GJD52093.1"/>
    </source>
</evidence>
<evidence type="ECO:0000259" key="1">
    <source>
        <dbReference type="PROSITE" id="PS50995"/>
    </source>
</evidence>
<reference evidence="2" key="1">
    <citation type="journal article" date="2021" name="Front. Microbiol.">
        <title>Comprehensive Comparative Genomics and Phenotyping of Methylobacterium Species.</title>
        <authorList>
            <person name="Alessa O."/>
            <person name="Ogura Y."/>
            <person name="Fujitani Y."/>
            <person name="Takami H."/>
            <person name="Hayashi T."/>
            <person name="Sahin N."/>
            <person name="Tani A."/>
        </authorList>
    </citation>
    <scope>NUCLEOTIDE SEQUENCE</scope>
    <source>
        <strain evidence="2">KCTC 52305</strain>
    </source>
</reference>
<organism evidence="2 3">
    <name type="scientific">Methylobacterium crusticola</name>
    <dbReference type="NCBI Taxonomy" id="1697972"/>
    <lineage>
        <taxon>Bacteria</taxon>
        <taxon>Pseudomonadati</taxon>
        <taxon>Pseudomonadota</taxon>
        <taxon>Alphaproteobacteria</taxon>
        <taxon>Hyphomicrobiales</taxon>
        <taxon>Methylobacteriaceae</taxon>
        <taxon>Methylobacterium</taxon>
    </lineage>
</organism>
<dbReference type="InterPro" id="IPR039422">
    <property type="entry name" value="MarR/SlyA-like"/>
</dbReference>
<proteinExistence type="predicted"/>
<accession>A0ABQ4R3A1</accession>
<dbReference type="SMART" id="SM00347">
    <property type="entry name" value="HTH_MARR"/>
    <property type="match status" value="1"/>
</dbReference>
<dbReference type="InterPro" id="IPR036390">
    <property type="entry name" value="WH_DNA-bd_sf"/>
</dbReference>
<dbReference type="EMBL" id="BPQH01000017">
    <property type="protein sequence ID" value="GJD52093.1"/>
    <property type="molecule type" value="Genomic_DNA"/>
</dbReference>
<keyword evidence="3" id="KW-1185">Reference proteome</keyword>
<protein>
    <submittedName>
        <fullName evidence="2">Multidrug resistance operon repressor</fullName>
    </submittedName>
</protein>